<evidence type="ECO:0000313" key="2">
    <source>
        <dbReference type="Proteomes" id="UP001152798"/>
    </source>
</evidence>
<name>A0A9P0HT03_NEZVI</name>
<protein>
    <submittedName>
        <fullName evidence="1">Uncharacterized protein</fullName>
    </submittedName>
</protein>
<dbReference type="EMBL" id="OV725083">
    <property type="protein sequence ID" value="CAH1407466.1"/>
    <property type="molecule type" value="Genomic_DNA"/>
</dbReference>
<dbReference type="Proteomes" id="UP001152798">
    <property type="component" value="Chromosome 7"/>
</dbReference>
<organism evidence="1 2">
    <name type="scientific">Nezara viridula</name>
    <name type="common">Southern green stink bug</name>
    <name type="synonym">Cimex viridulus</name>
    <dbReference type="NCBI Taxonomy" id="85310"/>
    <lineage>
        <taxon>Eukaryota</taxon>
        <taxon>Metazoa</taxon>
        <taxon>Ecdysozoa</taxon>
        <taxon>Arthropoda</taxon>
        <taxon>Hexapoda</taxon>
        <taxon>Insecta</taxon>
        <taxon>Pterygota</taxon>
        <taxon>Neoptera</taxon>
        <taxon>Paraneoptera</taxon>
        <taxon>Hemiptera</taxon>
        <taxon>Heteroptera</taxon>
        <taxon>Panheteroptera</taxon>
        <taxon>Pentatomomorpha</taxon>
        <taxon>Pentatomoidea</taxon>
        <taxon>Pentatomidae</taxon>
        <taxon>Pentatominae</taxon>
        <taxon>Nezara</taxon>
    </lineage>
</organism>
<gene>
    <name evidence="1" type="ORF">NEZAVI_LOCUS15175</name>
</gene>
<dbReference type="OrthoDB" id="6615527at2759"/>
<sequence length="89" mass="9829">MSRIGEKKRKSINSMKALDRDRAAWQVRRGMKSLGVLFSCAWAAVAIRVDWPVKKSCETPGDIVIGGLMMVHEREDTVVCGPVMPQGGQ</sequence>
<keyword evidence="2" id="KW-1185">Reference proteome</keyword>
<reference evidence="1" key="1">
    <citation type="submission" date="2022-01" db="EMBL/GenBank/DDBJ databases">
        <authorList>
            <person name="King R."/>
        </authorList>
    </citation>
    <scope>NUCLEOTIDE SEQUENCE</scope>
</reference>
<dbReference type="AlphaFoldDB" id="A0A9P0HT03"/>
<proteinExistence type="predicted"/>
<evidence type="ECO:0000313" key="1">
    <source>
        <dbReference type="EMBL" id="CAH1407466.1"/>
    </source>
</evidence>
<accession>A0A9P0HT03</accession>